<proteinExistence type="predicted"/>
<keyword evidence="4" id="KW-1185">Reference proteome</keyword>
<dbReference type="EMBL" id="CP146606">
    <property type="protein sequence ID" value="WYK18531.1"/>
    <property type="molecule type" value="Genomic_DNA"/>
</dbReference>
<protein>
    <submittedName>
        <fullName evidence="3">Uncharacterized protein</fullName>
    </submittedName>
</protein>
<organism evidence="3 4">
    <name type="scientific">Roseovarius rhodophyticola</name>
    <dbReference type="NCBI Taxonomy" id="3080827"/>
    <lineage>
        <taxon>Bacteria</taxon>
        <taxon>Pseudomonadati</taxon>
        <taxon>Pseudomonadota</taxon>
        <taxon>Alphaproteobacteria</taxon>
        <taxon>Rhodobacterales</taxon>
        <taxon>Roseobacteraceae</taxon>
        <taxon>Roseovarius</taxon>
    </lineage>
</organism>
<feature type="transmembrane region" description="Helical" evidence="2">
    <location>
        <begin position="225"/>
        <end position="246"/>
    </location>
</feature>
<gene>
    <name evidence="3" type="ORF">RZS32_001200</name>
</gene>
<reference evidence="3 4" key="1">
    <citation type="submission" date="2024-02" db="EMBL/GenBank/DDBJ databases">
        <title>Roseovarius strain W115 nov., isolated from a marine algae.</title>
        <authorList>
            <person name="Lee M.W."/>
            <person name="Lee J.K."/>
            <person name="Kim J.M."/>
            <person name="Choi D.G."/>
            <person name="Baek J.H."/>
            <person name="Bayburt H."/>
            <person name="Jung J.J."/>
            <person name="Han D.M."/>
            <person name="Jeon C.O."/>
        </authorList>
    </citation>
    <scope>NUCLEOTIDE SEQUENCE [LARGE SCALE GENOMIC DNA]</scope>
    <source>
        <strain evidence="3 4">W115</strain>
    </source>
</reference>
<accession>A0ABZ2TFQ9</accession>
<keyword evidence="2" id="KW-0472">Membrane</keyword>
<evidence type="ECO:0000256" key="1">
    <source>
        <dbReference type="SAM" id="MobiDB-lite"/>
    </source>
</evidence>
<feature type="region of interest" description="Disordered" evidence="1">
    <location>
        <begin position="164"/>
        <end position="185"/>
    </location>
</feature>
<sequence length="258" mass="28370">MQSQDHGAIVAFGYRSAEIPAVRAIASRVQKAMQVADDSPATVTWDGEQIAILDHVGVRVAVGRQDASVKGYCSHLVMAVGNAPDMEGARPNRKTHSKRADRLAAWVEQAMPYDTILRAETPEDVDGKLVRSFLELLDHAEGMMPSEKTFDTQTIVDRSSAVDASVIDPPPVGHDAPVPKPVRDRFDPSGIIEVEDLEKPLRETPQWLQDQAEPTEPLRLTVHTMALSLMLYSAPLGAFLFTYSMLRDITKKKGEETA</sequence>
<dbReference type="Proteomes" id="UP001281305">
    <property type="component" value="Chromosome"/>
</dbReference>
<keyword evidence="2" id="KW-0812">Transmembrane</keyword>
<keyword evidence="2" id="KW-1133">Transmembrane helix</keyword>
<dbReference type="RefSeq" id="WP_317055217.1">
    <property type="nucleotide sequence ID" value="NZ_CP146606.1"/>
</dbReference>
<evidence type="ECO:0000313" key="3">
    <source>
        <dbReference type="EMBL" id="WYK18531.1"/>
    </source>
</evidence>
<evidence type="ECO:0000313" key="4">
    <source>
        <dbReference type="Proteomes" id="UP001281305"/>
    </source>
</evidence>
<name>A0ABZ2TFQ9_9RHOB</name>
<evidence type="ECO:0000256" key="2">
    <source>
        <dbReference type="SAM" id="Phobius"/>
    </source>
</evidence>